<feature type="active site" evidence="8">
    <location>
        <position position="290"/>
    </location>
</feature>
<organism evidence="10 11">
    <name type="scientific">Actinomyces bovis</name>
    <dbReference type="NCBI Taxonomy" id="1658"/>
    <lineage>
        <taxon>Bacteria</taxon>
        <taxon>Bacillati</taxon>
        <taxon>Actinomycetota</taxon>
        <taxon>Actinomycetes</taxon>
        <taxon>Actinomycetales</taxon>
        <taxon>Actinomycetaceae</taxon>
        <taxon>Actinomyces</taxon>
    </lineage>
</organism>
<evidence type="ECO:0000256" key="7">
    <source>
        <dbReference type="ARBA" id="ARBA00049972"/>
    </source>
</evidence>
<keyword evidence="8" id="KW-0479">Metal-binding</keyword>
<feature type="binding site" evidence="8">
    <location>
        <position position="278"/>
    </location>
    <ligand>
        <name>Mn(2+)</name>
        <dbReference type="ChEBI" id="CHEBI:29035"/>
        <label>2</label>
    </ligand>
</feature>
<dbReference type="GO" id="GO:0004177">
    <property type="term" value="F:aminopeptidase activity"/>
    <property type="evidence" value="ECO:0007669"/>
    <property type="project" value="UniProtKB-KW"/>
</dbReference>
<protein>
    <recommendedName>
        <fullName evidence="8">Probable cytosol aminopeptidase</fullName>
        <ecNumber evidence="8">3.4.11.1</ecNumber>
    </recommendedName>
    <alternativeName>
        <fullName evidence="8">Leucine aminopeptidase</fullName>
        <shortName evidence="8">LAP</shortName>
        <ecNumber evidence="8">3.4.11.10</ecNumber>
    </alternativeName>
    <alternativeName>
        <fullName evidence="8">Leucyl aminopeptidase</fullName>
    </alternativeName>
</protein>
<keyword evidence="8" id="KW-0963">Cytoplasm</keyword>
<evidence type="ECO:0000256" key="1">
    <source>
        <dbReference type="ARBA" id="ARBA00000135"/>
    </source>
</evidence>
<dbReference type="EMBL" id="UAPQ01000009">
    <property type="protein sequence ID" value="SPT54112.1"/>
    <property type="molecule type" value="Genomic_DNA"/>
</dbReference>
<dbReference type="PRINTS" id="PR00481">
    <property type="entry name" value="LAMNOPPTDASE"/>
</dbReference>
<evidence type="ECO:0000259" key="9">
    <source>
        <dbReference type="PROSITE" id="PS00631"/>
    </source>
</evidence>
<evidence type="ECO:0000313" key="11">
    <source>
        <dbReference type="Proteomes" id="UP000250006"/>
    </source>
</evidence>
<dbReference type="PANTHER" id="PTHR11963:SF23">
    <property type="entry name" value="CYTOSOL AMINOPEPTIDASE"/>
    <property type="match status" value="1"/>
</dbReference>
<dbReference type="SUPFAM" id="SSF52949">
    <property type="entry name" value="Macro domain-like"/>
    <property type="match status" value="1"/>
</dbReference>
<evidence type="ECO:0000256" key="5">
    <source>
        <dbReference type="ARBA" id="ARBA00022670"/>
    </source>
</evidence>
<comment type="catalytic activity">
    <reaction evidence="1 8">
        <text>Release of an N-terminal amino acid, Xaa-|-Yaa-, in which Xaa is preferably Leu, but may be other amino acids including Pro although not Arg or Lys, and Yaa may be Pro. Amino acid amides and methyl esters are also readily hydrolyzed, but rates on arylamides are exceedingly low.</text>
        <dbReference type="EC" id="3.4.11.1"/>
    </reaction>
</comment>
<feature type="active site" evidence="8">
    <location>
        <position position="364"/>
    </location>
</feature>
<feature type="binding site" evidence="8">
    <location>
        <position position="362"/>
    </location>
    <ligand>
        <name>Mn(2+)</name>
        <dbReference type="ChEBI" id="CHEBI:29035"/>
        <label>2</label>
    </ligand>
</feature>
<keyword evidence="4 8" id="KW-0031">Aminopeptidase</keyword>
<evidence type="ECO:0000256" key="8">
    <source>
        <dbReference type="HAMAP-Rule" id="MF_00181"/>
    </source>
</evidence>
<dbReference type="NCBIfam" id="NF002073">
    <property type="entry name" value="PRK00913.1-2"/>
    <property type="match status" value="1"/>
</dbReference>
<dbReference type="SUPFAM" id="SSF53187">
    <property type="entry name" value="Zn-dependent exopeptidases"/>
    <property type="match status" value="1"/>
</dbReference>
<gene>
    <name evidence="8 10" type="primary">pepA</name>
    <name evidence="10" type="ORF">NCTC11535_01811</name>
</gene>
<comment type="caution">
    <text evidence="10">The sequence shown here is derived from an EMBL/GenBank/DDBJ whole genome shotgun (WGS) entry which is preliminary data.</text>
</comment>
<comment type="subcellular location">
    <subcellularLocation>
        <location evidence="8">Cytoplasm</location>
    </subcellularLocation>
</comment>
<comment type="catalytic activity">
    <reaction evidence="2 8">
        <text>Release of an N-terminal amino acid, preferentially leucine, but not glutamic or aspartic acids.</text>
        <dbReference type="EC" id="3.4.11.10"/>
    </reaction>
</comment>
<keyword evidence="11" id="KW-1185">Reference proteome</keyword>
<accession>A0ABY1VQT8</accession>
<feature type="binding site" evidence="8">
    <location>
        <position position="360"/>
    </location>
    <ligand>
        <name>Mn(2+)</name>
        <dbReference type="ChEBI" id="CHEBI:29035"/>
        <label>1</label>
    </ligand>
</feature>
<dbReference type="Proteomes" id="UP000250006">
    <property type="component" value="Unassembled WGS sequence"/>
</dbReference>
<evidence type="ECO:0000313" key="10">
    <source>
        <dbReference type="EMBL" id="SPT54112.1"/>
    </source>
</evidence>
<feature type="binding site" evidence="8">
    <location>
        <position position="362"/>
    </location>
    <ligand>
        <name>Mn(2+)</name>
        <dbReference type="ChEBI" id="CHEBI:29035"/>
        <label>1</label>
    </ligand>
</feature>
<feature type="binding site" evidence="8">
    <location>
        <position position="283"/>
    </location>
    <ligand>
        <name>Mn(2+)</name>
        <dbReference type="ChEBI" id="CHEBI:29035"/>
        <label>1</label>
    </ligand>
</feature>
<dbReference type="EC" id="3.4.11.10" evidence="8"/>
<dbReference type="Gene3D" id="3.40.220.10">
    <property type="entry name" value="Leucine Aminopeptidase, subunit E, domain 1"/>
    <property type="match status" value="1"/>
</dbReference>
<evidence type="ECO:0000256" key="6">
    <source>
        <dbReference type="ARBA" id="ARBA00022801"/>
    </source>
</evidence>
<feature type="domain" description="Cytosol aminopeptidase" evidence="9">
    <location>
        <begin position="358"/>
        <end position="365"/>
    </location>
</feature>
<dbReference type="Pfam" id="PF00883">
    <property type="entry name" value="Peptidase_M17"/>
    <property type="match status" value="1"/>
</dbReference>
<evidence type="ECO:0000256" key="4">
    <source>
        <dbReference type="ARBA" id="ARBA00022438"/>
    </source>
</evidence>
<feature type="binding site" evidence="8">
    <location>
        <position position="283"/>
    </location>
    <ligand>
        <name>Mn(2+)</name>
        <dbReference type="ChEBI" id="CHEBI:29035"/>
        <label>2</label>
    </ligand>
</feature>
<comment type="similarity">
    <text evidence="3 8">Belongs to the peptidase M17 family.</text>
</comment>
<evidence type="ECO:0000256" key="3">
    <source>
        <dbReference type="ARBA" id="ARBA00009528"/>
    </source>
</evidence>
<feature type="binding site" evidence="8">
    <location>
        <position position="301"/>
    </location>
    <ligand>
        <name>Mn(2+)</name>
        <dbReference type="ChEBI" id="CHEBI:29035"/>
        <label>2</label>
    </ligand>
</feature>
<evidence type="ECO:0000256" key="2">
    <source>
        <dbReference type="ARBA" id="ARBA00000967"/>
    </source>
</evidence>
<dbReference type="PANTHER" id="PTHR11963">
    <property type="entry name" value="LEUCINE AMINOPEPTIDASE-RELATED"/>
    <property type="match status" value="1"/>
</dbReference>
<name>A0ABY1VQT8_9ACTO</name>
<comment type="cofactor">
    <cofactor evidence="8">
        <name>Mn(2+)</name>
        <dbReference type="ChEBI" id="CHEBI:29035"/>
    </cofactor>
    <text evidence="8">Binds 2 manganese ions per subunit.</text>
</comment>
<sequence length="517" mass="52963">MTSDQDSVLSAEVIILAAAPAQAPEAAPVLLLPEAGFPGLDAAEAGKLLARLGFRASTDEVLRLPATALLPESGRIDGSVLVVGAGSDWDRAQDPCRDVAALGTTRDQVLRRLAGRGVRALTGCQDACLVLPTDTAKALGAVLEGALLGGYTWTGASKPAKAPLAKATVLSPLANTATGESSLKRAQVVADAVALTRDLVNEPPNRLNPVTFAQRAADMSQAENLEVLIRDEAQLAAEGFGGIVGVGQGSPTPPRLVRMAWVPPEADATTPHVALIGKGVTFDSGGLSLKPPASMPEMKSDMAGAATVLAVVRAAARLELPIKVTAWLALAENMPGSSAQRPSDIVTMVNGTTVEITNTDAEGRLVMADALAQAVTESPSMVLDVATLTGAQLVALGERVTGVMGTPSLRDRVVACAQAAGEAAWPMPLPEDLRSKLDSPYADLRNSAVGSRWGGMLVAGLFLREFVGQTDWAHLDVAGPAFNDGAAWGLTSTGGTGAGVATLLGLLEDCCKSAQAS</sequence>
<dbReference type="InterPro" id="IPR023042">
    <property type="entry name" value="Peptidase_M17_leu_NH2_pept"/>
</dbReference>
<keyword evidence="8" id="KW-0464">Manganese</keyword>
<dbReference type="Gene3D" id="3.40.630.10">
    <property type="entry name" value="Zn peptidases"/>
    <property type="match status" value="1"/>
</dbReference>
<reference evidence="10 11" key="1">
    <citation type="submission" date="2018-06" db="EMBL/GenBank/DDBJ databases">
        <authorList>
            <consortium name="Pathogen Informatics"/>
            <person name="Doyle S."/>
        </authorList>
    </citation>
    <scope>NUCLEOTIDE SEQUENCE [LARGE SCALE GENOMIC DNA]</scope>
    <source>
        <strain evidence="10 11">NCTC11535</strain>
    </source>
</reference>
<dbReference type="InterPro" id="IPR000819">
    <property type="entry name" value="Peptidase_M17_C"/>
</dbReference>
<proteinExistence type="inferred from homology"/>
<dbReference type="EC" id="3.4.11.1" evidence="8"/>
<keyword evidence="6 8" id="KW-0378">Hydrolase</keyword>
<dbReference type="PROSITE" id="PS00631">
    <property type="entry name" value="CYTOSOL_AP"/>
    <property type="match status" value="1"/>
</dbReference>
<dbReference type="InterPro" id="IPR011356">
    <property type="entry name" value="Leucine_aapep/pepB"/>
</dbReference>
<dbReference type="InterPro" id="IPR043472">
    <property type="entry name" value="Macro_dom-like"/>
</dbReference>
<dbReference type="HAMAP" id="MF_00181">
    <property type="entry name" value="Cytosol_peptidase_M17"/>
    <property type="match status" value="1"/>
</dbReference>
<comment type="function">
    <text evidence="7 8">Presumably involved in the processing and regular turnover of intracellular proteins. Catalyzes the removal of unsubstituted N-terminal amino acids from various peptides.</text>
</comment>
<dbReference type="CDD" id="cd00433">
    <property type="entry name" value="Peptidase_M17"/>
    <property type="match status" value="1"/>
</dbReference>
<keyword evidence="5 8" id="KW-0645">Protease</keyword>